<dbReference type="EMBL" id="LLXJ01004747">
    <property type="protein sequence ID" value="PKB95480.1"/>
    <property type="molecule type" value="Genomic_DNA"/>
</dbReference>
<dbReference type="Gene3D" id="1.10.150.50">
    <property type="entry name" value="Transcription Factor, Ets-1"/>
    <property type="match status" value="1"/>
</dbReference>
<dbReference type="InterPro" id="IPR013761">
    <property type="entry name" value="SAM/pointed_sf"/>
</dbReference>
<sequence length="308" mass="34936">MSSSSTIAERLEEYETERLINFLQEDSELSYIELGDGFFMRLERKNITGHLFLKLTRQEFREFEMGCRPALELEDYIKNLCDTPYTLASIFTTVAGNETVLLADEIKKYDTAKLIEFLKGQGLNLVKNDFNIIENKRVDQEKVGRGAGEYGIVSENITHIPQFISLVDSNKAMQCKYISTILHMAVSIFGDLVITPQANIIGEENTGYVDYAIIKIISEMLEEIICITESKQNQATMEKGKVDETFDPDYDYVYGIVSTEDALKDDTELCKSVKRVLEVIVGLLKDRAVGIEEPATKKSCVEEIIKKK</sequence>
<dbReference type="VEuPathDB" id="FungiDB:RhiirA1_446879"/>
<gene>
    <name evidence="1" type="ORF">RhiirA5_507286</name>
</gene>
<organism evidence="1 2">
    <name type="scientific">Rhizophagus irregularis</name>
    <dbReference type="NCBI Taxonomy" id="588596"/>
    <lineage>
        <taxon>Eukaryota</taxon>
        <taxon>Fungi</taxon>
        <taxon>Fungi incertae sedis</taxon>
        <taxon>Mucoromycota</taxon>
        <taxon>Glomeromycotina</taxon>
        <taxon>Glomeromycetes</taxon>
        <taxon>Glomerales</taxon>
        <taxon>Glomeraceae</taxon>
        <taxon>Rhizophagus</taxon>
    </lineage>
</organism>
<reference evidence="1 2" key="2">
    <citation type="submission" date="2017-09" db="EMBL/GenBank/DDBJ databases">
        <title>Extensive intraspecific genome diversity in a model arbuscular mycorrhizal fungus.</title>
        <authorList>
            <person name="Chen E.C."/>
            <person name="Morin E."/>
            <person name="Beaudet D."/>
            <person name="Noel J."/>
            <person name="Ndikumana S."/>
            <person name="Charron P."/>
            <person name="St-Onge C."/>
            <person name="Giorgi J."/>
            <person name="Grigoriev I.V."/>
            <person name="Roux C."/>
            <person name="Martin F.M."/>
            <person name="Corradi N."/>
        </authorList>
    </citation>
    <scope>NUCLEOTIDE SEQUENCE [LARGE SCALE GENOMIC DNA]</scope>
    <source>
        <strain evidence="1 2">A5</strain>
    </source>
</reference>
<dbReference type="VEuPathDB" id="FungiDB:FUN_005521"/>
<dbReference type="VEuPathDB" id="FungiDB:RhiirFUN_016579"/>
<accession>A0A2N0NLL2</accession>
<dbReference type="Proteomes" id="UP000232722">
    <property type="component" value="Unassembled WGS sequence"/>
</dbReference>
<name>A0A2N0NLL2_9GLOM</name>
<comment type="caution">
    <text evidence="1">The sequence shown here is derived from an EMBL/GenBank/DDBJ whole genome shotgun (WGS) entry which is preliminary data.</text>
</comment>
<evidence type="ECO:0000313" key="1">
    <source>
        <dbReference type="EMBL" id="PKB95480.1"/>
    </source>
</evidence>
<dbReference type="VEuPathDB" id="FungiDB:RhiirA1_474361"/>
<proteinExistence type="predicted"/>
<evidence type="ECO:0000313" key="2">
    <source>
        <dbReference type="Proteomes" id="UP000232722"/>
    </source>
</evidence>
<dbReference type="AlphaFoldDB" id="A0A2N0NLL2"/>
<protein>
    <submittedName>
        <fullName evidence="1">Uncharacterized protein</fullName>
    </submittedName>
</protein>
<reference evidence="1 2" key="1">
    <citation type="submission" date="2016-04" db="EMBL/GenBank/DDBJ databases">
        <title>Genome analyses suggest a sexual origin of heterokaryosis in a supposedly ancient asexual fungus.</title>
        <authorList>
            <person name="Ropars J."/>
            <person name="Sedzielewska K."/>
            <person name="Noel J."/>
            <person name="Charron P."/>
            <person name="Farinelli L."/>
            <person name="Marton T."/>
            <person name="Kruger M."/>
            <person name="Pelin A."/>
            <person name="Brachmann A."/>
            <person name="Corradi N."/>
        </authorList>
    </citation>
    <scope>NUCLEOTIDE SEQUENCE [LARGE SCALE GENOMIC DNA]</scope>
    <source>
        <strain evidence="1 2">A5</strain>
    </source>
</reference>